<dbReference type="Pfam" id="PF13280">
    <property type="entry name" value="WYL"/>
    <property type="match status" value="1"/>
</dbReference>
<accession>A0A1H9GDM6</accession>
<dbReference type="InterPro" id="IPR036388">
    <property type="entry name" value="WH-like_DNA-bd_sf"/>
</dbReference>
<dbReference type="PROSITE" id="PS52050">
    <property type="entry name" value="WYL"/>
    <property type="match status" value="1"/>
</dbReference>
<dbReference type="GO" id="GO:0003677">
    <property type="term" value="F:DNA binding"/>
    <property type="evidence" value="ECO:0007669"/>
    <property type="project" value="UniProtKB-KW"/>
</dbReference>
<feature type="domain" description="Helix-turn-helix type 11" evidence="1">
    <location>
        <begin position="8"/>
        <end position="60"/>
    </location>
</feature>
<dbReference type="PANTHER" id="PTHR34580:SF3">
    <property type="entry name" value="PROTEIN PAFB"/>
    <property type="match status" value="1"/>
</dbReference>
<dbReference type="Proteomes" id="UP000198733">
    <property type="component" value="Unassembled WGS sequence"/>
</dbReference>
<sequence>MAKWDNMLAIVWLLRSRNSMTAEQLSERLEISVRTVYRYIDALCASGVPIVADPGHDGGYHLPKSFREAPLFFNLNELKSLFHAASFARGAGYPYEKDLSHALEKIQQNLNYKQKAYLDRHMSGLDVMFSRHDELMHRWLKQLEQTVAEGQTIDMFYDKRKGEGPVERRIDPYGLVYRQNYWYVVAFCHLRQELRTFRIDRISYLSYSGLFFERPSDFSASKYLQNQWSFEWEAKEPTTMIHVRGIPEVMDYLCQNMHHCLTERGDEEAHFKINVERMENKLPAFLLSFGTGIQVLEPQALRNKMAEKARQLANYYETNEYLDGGER</sequence>
<dbReference type="InterPro" id="IPR026881">
    <property type="entry name" value="WYL_dom"/>
</dbReference>
<dbReference type="InterPro" id="IPR013196">
    <property type="entry name" value="HTH_11"/>
</dbReference>
<evidence type="ECO:0000313" key="4">
    <source>
        <dbReference type="EMBL" id="SEQ48190.1"/>
    </source>
</evidence>
<dbReference type="PIRSF" id="PIRSF016838">
    <property type="entry name" value="PafC"/>
    <property type="match status" value="1"/>
</dbReference>
<evidence type="ECO:0000259" key="2">
    <source>
        <dbReference type="Pfam" id="PF13280"/>
    </source>
</evidence>
<dbReference type="InterPro" id="IPR057727">
    <property type="entry name" value="WCX_dom"/>
</dbReference>
<evidence type="ECO:0000313" key="5">
    <source>
        <dbReference type="Proteomes" id="UP000198733"/>
    </source>
</evidence>
<reference evidence="4 5" key="1">
    <citation type="submission" date="2016-10" db="EMBL/GenBank/DDBJ databases">
        <authorList>
            <person name="Varghese N."/>
            <person name="Submissions S."/>
        </authorList>
    </citation>
    <scope>NUCLEOTIDE SEQUENCE [LARGE SCALE GENOMIC DNA]</scope>
    <source>
        <strain evidence="4 5">CGMCC 1.7734</strain>
    </source>
</reference>
<dbReference type="InterPro" id="IPR028349">
    <property type="entry name" value="PafC-like"/>
</dbReference>
<dbReference type="InterPro" id="IPR051534">
    <property type="entry name" value="CBASS_pafABC_assoc_protein"/>
</dbReference>
<feature type="domain" description="WCX" evidence="3">
    <location>
        <begin position="262"/>
        <end position="313"/>
    </location>
</feature>
<dbReference type="EMBL" id="FOEH01000003">
    <property type="protein sequence ID" value="SEQ48190.1"/>
    <property type="molecule type" value="Genomic_DNA"/>
</dbReference>
<comment type="caution">
    <text evidence="4">The sequence shown here is derived from an EMBL/GenBank/DDBJ whole genome shotgun (WGS) entry which is preliminary data.</text>
</comment>
<keyword evidence="4" id="KW-0238">DNA-binding</keyword>
<dbReference type="SUPFAM" id="SSF46785">
    <property type="entry name" value="Winged helix' DNA-binding domain"/>
    <property type="match status" value="1"/>
</dbReference>
<gene>
    <name evidence="4" type="ORF">SAMN05216232_2569</name>
</gene>
<dbReference type="Pfam" id="PF08279">
    <property type="entry name" value="HTH_11"/>
    <property type="match status" value="1"/>
</dbReference>
<dbReference type="Gene3D" id="1.10.10.10">
    <property type="entry name" value="Winged helix-like DNA-binding domain superfamily/Winged helix DNA-binding domain"/>
    <property type="match status" value="1"/>
</dbReference>
<dbReference type="InterPro" id="IPR036390">
    <property type="entry name" value="WH_DNA-bd_sf"/>
</dbReference>
<dbReference type="RefSeq" id="WP_092504767.1">
    <property type="nucleotide sequence ID" value="NZ_FOEH01000003.1"/>
</dbReference>
<name>A0A1H9GDM6_9BACI</name>
<evidence type="ECO:0000259" key="1">
    <source>
        <dbReference type="Pfam" id="PF08279"/>
    </source>
</evidence>
<dbReference type="PANTHER" id="PTHR34580">
    <property type="match status" value="1"/>
</dbReference>
<keyword evidence="5" id="KW-1185">Reference proteome</keyword>
<organism evidence="4 5">
    <name type="scientific">Virgibacillus subterraneus</name>
    <dbReference type="NCBI Taxonomy" id="621109"/>
    <lineage>
        <taxon>Bacteria</taxon>
        <taxon>Bacillati</taxon>
        <taxon>Bacillota</taxon>
        <taxon>Bacilli</taxon>
        <taxon>Bacillales</taxon>
        <taxon>Bacillaceae</taxon>
        <taxon>Virgibacillus</taxon>
    </lineage>
</organism>
<protein>
    <submittedName>
        <fullName evidence="4">Predicted DNA-binding transcriptional regulator YafY, contains an HTH and WYL domains</fullName>
    </submittedName>
</protein>
<feature type="domain" description="WYL" evidence="2">
    <location>
        <begin position="140"/>
        <end position="203"/>
    </location>
</feature>
<evidence type="ECO:0000259" key="3">
    <source>
        <dbReference type="Pfam" id="PF25583"/>
    </source>
</evidence>
<dbReference type="Pfam" id="PF25583">
    <property type="entry name" value="WCX"/>
    <property type="match status" value="1"/>
</dbReference>
<proteinExistence type="predicted"/>